<keyword evidence="2" id="KW-0012">Acyltransferase</keyword>
<dbReference type="InterPro" id="IPR016181">
    <property type="entry name" value="Acyl_CoA_acyltransferase"/>
</dbReference>
<dbReference type="InterPro" id="IPR000182">
    <property type="entry name" value="GNAT_dom"/>
</dbReference>
<dbReference type="Gene3D" id="3.40.630.30">
    <property type="match status" value="1"/>
</dbReference>
<dbReference type="RefSeq" id="WP_252767929.1">
    <property type="nucleotide sequence ID" value="NZ_JAMXMC010000001.1"/>
</dbReference>
<protein>
    <submittedName>
        <fullName evidence="2">GNAT family N-acetyltransferase</fullName>
        <ecNumber evidence="2">2.3.1.-</ecNumber>
    </submittedName>
</protein>
<sequence length="150" mass="16269">MHITVREARPADLPAVAELFDLYRQFYEQAPDAEGARAFIAARQARQESVILVAEGGAGPLAGFCQLYPSFCSVEAAPIYVLYDLFVRPGARQGGVGRALLLAAEARAAADGKVRMDLTTARSNHAAQALYESLGWVHDEVFLAYARRIG</sequence>
<dbReference type="EC" id="2.3.1.-" evidence="2"/>
<dbReference type="GO" id="GO:0016746">
    <property type="term" value="F:acyltransferase activity"/>
    <property type="evidence" value="ECO:0007669"/>
    <property type="project" value="UniProtKB-KW"/>
</dbReference>
<evidence type="ECO:0000259" key="1">
    <source>
        <dbReference type="PROSITE" id="PS51186"/>
    </source>
</evidence>
<dbReference type="PANTHER" id="PTHR43072:SF60">
    <property type="entry name" value="L-2,4-DIAMINOBUTYRIC ACID ACETYLTRANSFERASE"/>
    <property type="match status" value="1"/>
</dbReference>
<name>A0ABT1BI16_9BURK</name>
<keyword evidence="2" id="KW-0808">Transferase</keyword>
<reference evidence="2 3" key="1">
    <citation type="submission" date="2022-06" db="EMBL/GenBank/DDBJ databases">
        <title>Ideonella sp. NS12-5 Genome sequencing and assembly.</title>
        <authorList>
            <person name="Jung Y."/>
        </authorList>
    </citation>
    <scope>NUCLEOTIDE SEQUENCE [LARGE SCALE GENOMIC DNA]</scope>
    <source>
        <strain evidence="2 3">NS12-5</strain>
    </source>
</reference>
<comment type="caution">
    <text evidence="2">The sequence shown here is derived from an EMBL/GenBank/DDBJ whole genome shotgun (WGS) entry which is preliminary data.</text>
</comment>
<dbReference type="PANTHER" id="PTHR43072">
    <property type="entry name" value="N-ACETYLTRANSFERASE"/>
    <property type="match status" value="1"/>
</dbReference>
<evidence type="ECO:0000313" key="3">
    <source>
        <dbReference type="Proteomes" id="UP001204851"/>
    </source>
</evidence>
<gene>
    <name evidence="2" type="ORF">M0L44_01990</name>
</gene>
<keyword evidence="3" id="KW-1185">Reference proteome</keyword>
<evidence type="ECO:0000313" key="2">
    <source>
        <dbReference type="EMBL" id="MCO5975494.1"/>
    </source>
</evidence>
<accession>A0ABT1BI16</accession>
<dbReference type="PROSITE" id="PS51186">
    <property type="entry name" value="GNAT"/>
    <property type="match status" value="1"/>
</dbReference>
<proteinExistence type="predicted"/>
<dbReference type="SUPFAM" id="SSF55729">
    <property type="entry name" value="Acyl-CoA N-acyltransferases (Nat)"/>
    <property type="match status" value="1"/>
</dbReference>
<dbReference type="EMBL" id="JAMXMC010000001">
    <property type="protein sequence ID" value="MCO5975494.1"/>
    <property type="molecule type" value="Genomic_DNA"/>
</dbReference>
<organism evidence="2 3">
    <name type="scientific">Ideonella oryzae</name>
    <dbReference type="NCBI Taxonomy" id="2937441"/>
    <lineage>
        <taxon>Bacteria</taxon>
        <taxon>Pseudomonadati</taxon>
        <taxon>Pseudomonadota</taxon>
        <taxon>Betaproteobacteria</taxon>
        <taxon>Burkholderiales</taxon>
        <taxon>Sphaerotilaceae</taxon>
        <taxon>Ideonella</taxon>
    </lineage>
</organism>
<dbReference type="Pfam" id="PF00583">
    <property type="entry name" value="Acetyltransf_1"/>
    <property type="match status" value="1"/>
</dbReference>
<feature type="domain" description="N-acetyltransferase" evidence="1">
    <location>
        <begin position="3"/>
        <end position="150"/>
    </location>
</feature>
<dbReference type="Proteomes" id="UP001204851">
    <property type="component" value="Unassembled WGS sequence"/>
</dbReference>